<name>A0A8G2F638_9BACT</name>
<dbReference type="RefSeq" id="WP_103984263.1">
    <property type="nucleotide sequence ID" value="NZ_FNVS01000022.1"/>
</dbReference>
<comment type="caution">
    <text evidence="1">The sequence shown here is derived from an EMBL/GenBank/DDBJ whole genome shotgun (WGS) entry which is preliminary data.</text>
</comment>
<evidence type="ECO:0000313" key="2">
    <source>
        <dbReference type="Proteomes" id="UP000236725"/>
    </source>
</evidence>
<dbReference type="EMBL" id="FNVS01000022">
    <property type="protein sequence ID" value="SEG22807.1"/>
    <property type="molecule type" value="Genomic_DNA"/>
</dbReference>
<accession>A0A8G2F638</accession>
<keyword evidence="2" id="KW-1185">Reference proteome</keyword>
<protein>
    <submittedName>
        <fullName evidence="1">Natural product</fullName>
    </submittedName>
</protein>
<proteinExistence type="predicted"/>
<dbReference type="Proteomes" id="UP000236725">
    <property type="component" value="Unassembled WGS sequence"/>
</dbReference>
<dbReference type="InterPro" id="IPR026408">
    <property type="entry name" value="GG_sam_targ_CFB"/>
</dbReference>
<gene>
    <name evidence="1" type="ORF">SAMN05444001_1222</name>
</gene>
<organism evidence="1 2">
    <name type="scientific">Parabacteroides chinchillae</name>
    <dbReference type="NCBI Taxonomy" id="871327"/>
    <lineage>
        <taxon>Bacteria</taxon>
        <taxon>Pseudomonadati</taxon>
        <taxon>Bacteroidota</taxon>
        <taxon>Bacteroidia</taxon>
        <taxon>Bacteroidales</taxon>
        <taxon>Tannerellaceae</taxon>
        <taxon>Parabacteroides</taxon>
    </lineage>
</organism>
<dbReference type="AlphaFoldDB" id="A0A8G2F638"/>
<dbReference type="NCBIfam" id="TIGR04149">
    <property type="entry name" value="GG_sam_targ_CFB"/>
    <property type="match status" value="1"/>
</dbReference>
<reference evidence="1 2" key="1">
    <citation type="submission" date="2016-10" db="EMBL/GenBank/DDBJ databases">
        <authorList>
            <person name="Varghese N."/>
            <person name="Submissions S."/>
        </authorList>
    </citation>
    <scope>NUCLEOTIDE SEQUENCE [LARGE SCALE GENOMIC DNA]</scope>
    <source>
        <strain evidence="1 2">DSM 29073</strain>
    </source>
</reference>
<sequence>MKLKKLKLNEVARAELNERSMCRILGGGTPGCCQCSCAYEGQGGSTTSANSGANNAGGYTSDGSNPCCGNPPHWSCGTNGFCS</sequence>
<evidence type="ECO:0000313" key="1">
    <source>
        <dbReference type="EMBL" id="SEG22807.1"/>
    </source>
</evidence>